<keyword evidence="8" id="KW-0812">Transmembrane</keyword>
<dbReference type="Proteomes" id="UP000281406">
    <property type="component" value="Unassembled WGS sequence"/>
</dbReference>
<evidence type="ECO:0000259" key="9">
    <source>
        <dbReference type="PROSITE" id="PS50835"/>
    </source>
</evidence>
<evidence type="ECO:0000256" key="4">
    <source>
        <dbReference type="ARBA" id="ARBA00022859"/>
    </source>
</evidence>
<keyword evidence="5 8" id="KW-0472">Membrane</keyword>
<dbReference type="PANTHER" id="PTHR19433:SF111">
    <property type="entry name" value="T CELL RECEPTOR ALPHA VARIABLE 4"/>
    <property type="match status" value="1"/>
</dbReference>
<dbReference type="PANTHER" id="PTHR19433">
    <property type="entry name" value="T-CELL RECEPTOR ALPHA CHAIN V REGION-RELATED"/>
    <property type="match status" value="1"/>
</dbReference>
<evidence type="ECO:0000256" key="5">
    <source>
        <dbReference type="ARBA" id="ARBA00023136"/>
    </source>
</evidence>
<evidence type="ECO:0000256" key="7">
    <source>
        <dbReference type="ARBA" id="ARBA00023180"/>
    </source>
</evidence>
<accession>A0A3N0YCX8</accession>
<keyword evidence="2" id="KW-1003">Cell membrane</keyword>
<feature type="transmembrane region" description="Helical" evidence="8">
    <location>
        <begin position="124"/>
        <end position="149"/>
    </location>
</feature>
<dbReference type="EMBL" id="RJVU01046963">
    <property type="protein sequence ID" value="ROL44073.1"/>
    <property type="molecule type" value="Genomic_DNA"/>
</dbReference>
<dbReference type="PROSITE" id="PS50835">
    <property type="entry name" value="IG_LIKE"/>
    <property type="match status" value="1"/>
</dbReference>
<organism evidence="10 11">
    <name type="scientific">Anabarilius grahami</name>
    <name type="common">Kanglang fish</name>
    <name type="synonym">Barilius grahami</name>
    <dbReference type="NCBI Taxonomy" id="495550"/>
    <lineage>
        <taxon>Eukaryota</taxon>
        <taxon>Metazoa</taxon>
        <taxon>Chordata</taxon>
        <taxon>Craniata</taxon>
        <taxon>Vertebrata</taxon>
        <taxon>Euteleostomi</taxon>
        <taxon>Actinopterygii</taxon>
        <taxon>Neopterygii</taxon>
        <taxon>Teleostei</taxon>
        <taxon>Ostariophysi</taxon>
        <taxon>Cypriniformes</taxon>
        <taxon>Xenocyprididae</taxon>
        <taxon>Xenocypridinae</taxon>
        <taxon>Xenocypridinae incertae sedis</taxon>
        <taxon>Anabarilius</taxon>
    </lineage>
</organism>
<dbReference type="Pfam" id="PF07686">
    <property type="entry name" value="V-set"/>
    <property type="match status" value="1"/>
</dbReference>
<evidence type="ECO:0000256" key="8">
    <source>
        <dbReference type="SAM" id="Phobius"/>
    </source>
</evidence>
<evidence type="ECO:0000313" key="11">
    <source>
        <dbReference type="Proteomes" id="UP000281406"/>
    </source>
</evidence>
<feature type="domain" description="Ig-like" evidence="9">
    <location>
        <begin position="1"/>
        <end position="97"/>
    </location>
</feature>
<keyword evidence="3" id="KW-0732">Signal</keyword>
<name>A0A3N0YCX8_ANAGA</name>
<dbReference type="Gene3D" id="2.60.40.10">
    <property type="entry name" value="Immunoglobulins"/>
    <property type="match status" value="1"/>
</dbReference>
<dbReference type="InterPro" id="IPR052051">
    <property type="entry name" value="TCR_complex_component"/>
</dbReference>
<comment type="subcellular location">
    <subcellularLocation>
        <location evidence="1">Cell membrane</location>
    </subcellularLocation>
</comment>
<dbReference type="InterPro" id="IPR036179">
    <property type="entry name" value="Ig-like_dom_sf"/>
</dbReference>
<evidence type="ECO:0000256" key="1">
    <source>
        <dbReference type="ARBA" id="ARBA00004236"/>
    </source>
</evidence>
<keyword evidence="6" id="KW-1015">Disulfide bond</keyword>
<evidence type="ECO:0000256" key="3">
    <source>
        <dbReference type="ARBA" id="ARBA00022729"/>
    </source>
</evidence>
<dbReference type="InterPro" id="IPR013106">
    <property type="entry name" value="Ig_V-set"/>
</dbReference>
<gene>
    <name evidence="10" type="ORF">DPX16_1089</name>
</gene>
<dbReference type="GO" id="GO:0009617">
    <property type="term" value="P:response to bacterium"/>
    <property type="evidence" value="ECO:0007669"/>
    <property type="project" value="TreeGrafter"/>
</dbReference>
<reference evidence="10 11" key="1">
    <citation type="submission" date="2018-10" db="EMBL/GenBank/DDBJ databases">
        <title>Genome assembly for a Yunnan-Guizhou Plateau 3E fish, Anabarilius grahami (Regan), and its evolutionary and genetic applications.</title>
        <authorList>
            <person name="Jiang W."/>
        </authorList>
    </citation>
    <scope>NUCLEOTIDE SEQUENCE [LARGE SCALE GENOMIC DNA]</scope>
    <source>
        <strain evidence="10">AG-KIZ</strain>
        <tissue evidence="10">Muscle</tissue>
    </source>
</reference>
<dbReference type="OrthoDB" id="8871851at2759"/>
<dbReference type="AlphaFoldDB" id="A0A3N0YCX8"/>
<keyword evidence="8" id="KW-1133">Transmembrane helix</keyword>
<dbReference type="InterPro" id="IPR013783">
    <property type="entry name" value="Ig-like_fold"/>
</dbReference>
<dbReference type="SUPFAM" id="SSF48726">
    <property type="entry name" value="Immunoglobulin"/>
    <property type="match status" value="1"/>
</dbReference>
<dbReference type="InterPro" id="IPR007110">
    <property type="entry name" value="Ig-like_dom"/>
</dbReference>
<comment type="caution">
    <text evidence="10">The sequence shown here is derived from an EMBL/GenBank/DDBJ whole genome shotgun (WGS) entry which is preliminary data.</text>
</comment>
<dbReference type="GO" id="GO:0002376">
    <property type="term" value="P:immune system process"/>
    <property type="evidence" value="ECO:0007669"/>
    <property type="project" value="UniProtKB-KW"/>
</dbReference>
<evidence type="ECO:0000256" key="2">
    <source>
        <dbReference type="ARBA" id="ARBA00022475"/>
    </source>
</evidence>
<sequence length="167" mass="18804">MGENLILNCSMRNRYEVSWYHLRSEELVLLISAEKDKAGRKLLINYNQDKTRLKITADSWITRVSLTISGISESDSGLYFCGIKSDAPEMHFDKPIRLEIEGLSVTEEPKEADVTDGVTPTERMLMFGGVGLAVFVFFLTTVIAGGIIYHRGWQKGWKEAKHGALFS</sequence>
<keyword evidence="11" id="KW-1185">Reference proteome</keyword>
<evidence type="ECO:0000313" key="10">
    <source>
        <dbReference type="EMBL" id="ROL44073.1"/>
    </source>
</evidence>
<dbReference type="GO" id="GO:0005886">
    <property type="term" value="C:plasma membrane"/>
    <property type="evidence" value="ECO:0007669"/>
    <property type="project" value="UniProtKB-SubCell"/>
</dbReference>
<proteinExistence type="predicted"/>
<keyword evidence="7" id="KW-0325">Glycoprotein</keyword>
<protein>
    <recommendedName>
        <fullName evidence="9">Ig-like domain-containing protein</fullName>
    </recommendedName>
</protein>
<keyword evidence="4" id="KW-0391">Immunity</keyword>
<evidence type="ECO:0000256" key="6">
    <source>
        <dbReference type="ARBA" id="ARBA00023157"/>
    </source>
</evidence>